<dbReference type="RefSeq" id="WP_358363205.1">
    <property type="nucleotide sequence ID" value="NZ_JBEZFP010000162.1"/>
</dbReference>
<keyword evidence="1" id="KW-1133">Transmembrane helix</keyword>
<reference evidence="2 3" key="1">
    <citation type="submission" date="2024-06" db="EMBL/GenBank/DDBJ databases">
        <title>The Natural Products Discovery Center: Release of the First 8490 Sequenced Strains for Exploring Actinobacteria Biosynthetic Diversity.</title>
        <authorList>
            <person name="Kalkreuter E."/>
            <person name="Kautsar S.A."/>
            <person name="Yang D."/>
            <person name="Bader C.D."/>
            <person name="Teijaro C.N."/>
            <person name="Fluegel L."/>
            <person name="Davis C.M."/>
            <person name="Simpson J.R."/>
            <person name="Lauterbach L."/>
            <person name="Steele A.D."/>
            <person name="Gui C."/>
            <person name="Meng S."/>
            <person name="Li G."/>
            <person name="Viehrig K."/>
            <person name="Ye F."/>
            <person name="Su P."/>
            <person name="Kiefer A.F."/>
            <person name="Nichols A."/>
            <person name="Cepeda A.J."/>
            <person name="Yan W."/>
            <person name="Fan B."/>
            <person name="Jiang Y."/>
            <person name="Adhikari A."/>
            <person name="Zheng C.-J."/>
            <person name="Schuster L."/>
            <person name="Cowan T.M."/>
            <person name="Smanski M.J."/>
            <person name="Chevrette M.G."/>
            <person name="De Carvalho L.P.S."/>
            <person name="Shen B."/>
        </authorList>
    </citation>
    <scope>NUCLEOTIDE SEQUENCE [LARGE SCALE GENOMIC DNA]</scope>
    <source>
        <strain evidence="2 3">NPDC048946</strain>
    </source>
</reference>
<organism evidence="2 3">
    <name type="scientific">Streptodolium elevatio</name>
    <dbReference type="NCBI Taxonomy" id="3157996"/>
    <lineage>
        <taxon>Bacteria</taxon>
        <taxon>Bacillati</taxon>
        <taxon>Actinomycetota</taxon>
        <taxon>Actinomycetes</taxon>
        <taxon>Kitasatosporales</taxon>
        <taxon>Streptomycetaceae</taxon>
        <taxon>Streptodolium</taxon>
    </lineage>
</organism>
<keyword evidence="3" id="KW-1185">Reference proteome</keyword>
<sequence>MANSESEKSRENGMWIRLSVYVLGFAVIFGTLMIVAAANR</sequence>
<name>A0ABV3DU13_9ACTN</name>
<proteinExistence type="predicted"/>
<dbReference type="EMBL" id="JBEZFP010000162">
    <property type="protein sequence ID" value="MEU8139244.1"/>
    <property type="molecule type" value="Genomic_DNA"/>
</dbReference>
<evidence type="ECO:0000313" key="2">
    <source>
        <dbReference type="EMBL" id="MEU8139244.1"/>
    </source>
</evidence>
<feature type="transmembrane region" description="Helical" evidence="1">
    <location>
        <begin position="20"/>
        <end position="38"/>
    </location>
</feature>
<keyword evidence="1" id="KW-0472">Membrane</keyword>
<protein>
    <submittedName>
        <fullName evidence="2">Uncharacterized protein</fullName>
    </submittedName>
</protein>
<comment type="caution">
    <text evidence="2">The sequence shown here is derived from an EMBL/GenBank/DDBJ whole genome shotgun (WGS) entry which is preliminary data.</text>
</comment>
<keyword evidence="1" id="KW-0812">Transmembrane</keyword>
<evidence type="ECO:0000256" key="1">
    <source>
        <dbReference type="SAM" id="Phobius"/>
    </source>
</evidence>
<dbReference type="Proteomes" id="UP001551482">
    <property type="component" value="Unassembled WGS sequence"/>
</dbReference>
<evidence type="ECO:0000313" key="3">
    <source>
        <dbReference type="Proteomes" id="UP001551482"/>
    </source>
</evidence>
<accession>A0ABV3DU13</accession>
<gene>
    <name evidence="2" type="ORF">AB0C36_37825</name>
</gene>